<keyword evidence="5" id="KW-1185">Reference proteome</keyword>
<feature type="region of interest" description="Disordered" evidence="1">
    <location>
        <begin position="209"/>
        <end position="242"/>
    </location>
</feature>
<feature type="signal peptide" evidence="3">
    <location>
        <begin position="1"/>
        <end position="18"/>
    </location>
</feature>
<accession>A0AAV2Q6Y7</accession>
<feature type="chain" id="PRO_5043382589" evidence="3">
    <location>
        <begin position="19"/>
        <end position="255"/>
    </location>
</feature>
<evidence type="ECO:0000256" key="3">
    <source>
        <dbReference type="SAM" id="SignalP"/>
    </source>
</evidence>
<reference evidence="4 5" key="1">
    <citation type="submission" date="2024-05" db="EMBL/GenBank/DDBJ databases">
        <authorList>
            <person name="Wallberg A."/>
        </authorList>
    </citation>
    <scope>NUCLEOTIDE SEQUENCE [LARGE SCALE GENOMIC DNA]</scope>
</reference>
<comment type="caution">
    <text evidence="4">The sequence shown here is derived from an EMBL/GenBank/DDBJ whole genome shotgun (WGS) entry which is preliminary data.</text>
</comment>
<evidence type="ECO:0000313" key="4">
    <source>
        <dbReference type="EMBL" id="CAL4070124.1"/>
    </source>
</evidence>
<sequence length="255" mass="27794">MAPFLLLLLGLTAKRGCASSSQDNISEEAVPALAASPNKKVYGWGDSCEDECSEESNTVCEKSTKTCECASDHPVVIHNKFCVKPVLLGNRCIHADQCVYHDAHAICREYSENYTTCVCSDQYVVKSLEGLHLPKLCFPNLSALQPDVPTLLGLGLGMSVFSLLICLVLKIFARARFVRPRGYADAHINPPLTVSETYAAYALAAQRSHTSSPAGHLPRRSSSRTSITSRSSLPSSRRASYTQRPSKLLLIYNNG</sequence>
<keyword evidence="2" id="KW-0812">Transmembrane</keyword>
<proteinExistence type="predicted"/>
<organism evidence="4 5">
    <name type="scientific">Meganyctiphanes norvegica</name>
    <name type="common">Northern krill</name>
    <name type="synonym">Thysanopoda norvegica</name>
    <dbReference type="NCBI Taxonomy" id="48144"/>
    <lineage>
        <taxon>Eukaryota</taxon>
        <taxon>Metazoa</taxon>
        <taxon>Ecdysozoa</taxon>
        <taxon>Arthropoda</taxon>
        <taxon>Crustacea</taxon>
        <taxon>Multicrustacea</taxon>
        <taxon>Malacostraca</taxon>
        <taxon>Eumalacostraca</taxon>
        <taxon>Eucarida</taxon>
        <taxon>Euphausiacea</taxon>
        <taxon>Euphausiidae</taxon>
        <taxon>Meganyctiphanes</taxon>
    </lineage>
</organism>
<dbReference type="Proteomes" id="UP001497623">
    <property type="component" value="Unassembled WGS sequence"/>
</dbReference>
<keyword evidence="3" id="KW-0732">Signal</keyword>
<name>A0AAV2Q6Y7_MEGNR</name>
<keyword evidence="2" id="KW-0472">Membrane</keyword>
<dbReference type="EMBL" id="CAXKWB010003747">
    <property type="protein sequence ID" value="CAL4070124.1"/>
    <property type="molecule type" value="Genomic_DNA"/>
</dbReference>
<evidence type="ECO:0000256" key="1">
    <source>
        <dbReference type="SAM" id="MobiDB-lite"/>
    </source>
</evidence>
<keyword evidence="2" id="KW-1133">Transmembrane helix</keyword>
<feature type="transmembrane region" description="Helical" evidence="2">
    <location>
        <begin position="151"/>
        <end position="173"/>
    </location>
</feature>
<evidence type="ECO:0000313" key="5">
    <source>
        <dbReference type="Proteomes" id="UP001497623"/>
    </source>
</evidence>
<gene>
    <name evidence="4" type="ORF">MNOR_LOCUS8186</name>
</gene>
<evidence type="ECO:0000256" key="2">
    <source>
        <dbReference type="SAM" id="Phobius"/>
    </source>
</evidence>
<dbReference type="AlphaFoldDB" id="A0AAV2Q6Y7"/>
<feature type="compositionally biased region" description="Low complexity" evidence="1">
    <location>
        <begin position="223"/>
        <end position="240"/>
    </location>
</feature>
<protein>
    <submittedName>
        <fullName evidence="4">Uncharacterized protein</fullName>
    </submittedName>
</protein>